<name>A0ABQ4TYJ0_9HYPH</name>
<accession>A0ABQ4TYJ0</accession>
<evidence type="ECO:0000256" key="1">
    <source>
        <dbReference type="SAM" id="MobiDB-lite"/>
    </source>
</evidence>
<proteinExistence type="predicted"/>
<gene>
    <name evidence="2" type="ORF">MPOCJGCO_1895</name>
</gene>
<sequence length="180" mass="19464">MTPDTNLFPAAPFDPATHTVSKKGFAELIGVTQSRVSQLITAGLPVETNGRIHVARGKDWIDRNVDPNRRRAAGSPSNPPTSLAGGFLSPRAERDSAEAEIARLKAHKMADRHLDRRATLRVIEARAKAERDALIGWVNRCAPAIAAGTGADLAKITAILDREVRDHLITIASTKLELPQ</sequence>
<protein>
    <submittedName>
        <fullName evidence="2">Uncharacterized protein</fullName>
    </submittedName>
</protein>
<feature type="region of interest" description="Disordered" evidence="1">
    <location>
        <begin position="63"/>
        <end position="88"/>
    </location>
</feature>
<keyword evidence="3" id="KW-1185">Reference proteome</keyword>
<comment type="caution">
    <text evidence="2">The sequence shown here is derived from an EMBL/GenBank/DDBJ whole genome shotgun (WGS) entry which is preliminary data.</text>
</comment>
<reference evidence="2" key="2">
    <citation type="submission" date="2021-08" db="EMBL/GenBank/DDBJ databases">
        <authorList>
            <person name="Tani A."/>
            <person name="Ola A."/>
            <person name="Ogura Y."/>
            <person name="Katsura K."/>
            <person name="Hayashi T."/>
        </authorList>
    </citation>
    <scope>NUCLEOTIDE SEQUENCE</scope>
    <source>
        <strain evidence="2">DSM 23632</strain>
    </source>
</reference>
<dbReference type="Proteomes" id="UP001055057">
    <property type="component" value="Unassembled WGS sequence"/>
</dbReference>
<evidence type="ECO:0000313" key="3">
    <source>
        <dbReference type="Proteomes" id="UP001055057"/>
    </source>
</evidence>
<organism evidence="2 3">
    <name type="scientific">Methylobacterium trifolii</name>
    <dbReference type="NCBI Taxonomy" id="1003092"/>
    <lineage>
        <taxon>Bacteria</taxon>
        <taxon>Pseudomonadati</taxon>
        <taxon>Pseudomonadota</taxon>
        <taxon>Alphaproteobacteria</taxon>
        <taxon>Hyphomicrobiales</taxon>
        <taxon>Methylobacteriaceae</taxon>
        <taxon>Methylobacterium</taxon>
    </lineage>
</organism>
<evidence type="ECO:0000313" key="2">
    <source>
        <dbReference type="EMBL" id="GJE59793.1"/>
    </source>
</evidence>
<dbReference type="EMBL" id="BPRB01000095">
    <property type="protein sequence ID" value="GJE59793.1"/>
    <property type="molecule type" value="Genomic_DNA"/>
</dbReference>
<reference evidence="2" key="1">
    <citation type="journal article" date="2021" name="Front. Microbiol.">
        <title>Comprehensive Comparative Genomics and Phenotyping of Methylobacterium Species.</title>
        <authorList>
            <person name="Alessa O."/>
            <person name="Ogura Y."/>
            <person name="Fujitani Y."/>
            <person name="Takami H."/>
            <person name="Hayashi T."/>
            <person name="Sahin N."/>
            <person name="Tani A."/>
        </authorList>
    </citation>
    <scope>NUCLEOTIDE SEQUENCE</scope>
    <source>
        <strain evidence="2">DSM 23632</strain>
    </source>
</reference>